<accession>A0AAW9RMF3</accession>
<sequence length="324" mass="36226">MPLIQYEASDFGSHWGTQLAGRHDLSISWQELVWAAITVGKPGIAHLLTHGWHSISDVIVRSHTVYANLRQGSNRFQKSTLYQDLDPTEKGAASYFMGMVAAKVLCARLLDTPWLLHLSMFQAAGGAAALRGRSQPDLIGIDRMGRWTVAEAKGRSNAFSADAMSKAKQQTRRLRRINGSLPNVRVAVQAHFSPNLCFSISDPEDMDEEPIDVSLNEDAAIRQYYSFPLEATRSPARRENRRGREYDLAKIDEVGVTIGLSSELRQFLEGDNQMTFAAVRDRSQPASNQIETDSAPFADGLLIELDERWSEERMAYDPDKRKDG</sequence>
<reference evidence="1 2" key="1">
    <citation type="submission" date="2024-02" db="EMBL/GenBank/DDBJ databases">
        <title>A novel Wenzhouxiangellaceae bacterium, isolated from coastal sediments.</title>
        <authorList>
            <person name="Du Z.-J."/>
            <person name="Ye Y.-Q."/>
            <person name="Zhang X.-Y."/>
        </authorList>
    </citation>
    <scope>NUCLEOTIDE SEQUENCE [LARGE SCALE GENOMIC DNA]</scope>
    <source>
        <strain evidence="1 2">CH-27</strain>
    </source>
</reference>
<protein>
    <submittedName>
        <fullName evidence="1">Uncharacterized protein</fullName>
    </submittedName>
</protein>
<dbReference type="RefSeq" id="WP_354696608.1">
    <property type="nucleotide sequence ID" value="NZ_JAZHOG010000013.1"/>
</dbReference>
<dbReference type="Proteomes" id="UP001359886">
    <property type="component" value="Unassembled WGS sequence"/>
</dbReference>
<evidence type="ECO:0000313" key="1">
    <source>
        <dbReference type="EMBL" id="MEJ8569283.1"/>
    </source>
</evidence>
<organism evidence="1 2">
    <name type="scientific">Elongatibacter sediminis</name>
    <dbReference type="NCBI Taxonomy" id="3119006"/>
    <lineage>
        <taxon>Bacteria</taxon>
        <taxon>Pseudomonadati</taxon>
        <taxon>Pseudomonadota</taxon>
        <taxon>Gammaproteobacteria</taxon>
        <taxon>Chromatiales</taxon>
        <taxon>Wenzhouxiangellaceae</taxon>
        <taxon>Elongatibacter</taxon>
    </lineage>
</organism>
<name>A0AAW9RMF3_9GAMM</name>
<gene>
    <name evidence="1" type="ORF">V3330_16780</name>
</gene>
<dbReference type="AlphaFoldDB" id="A0AAW9RMF3"/>
<proteinExistence type="predicted"/>
<comment type="caution">
    <text evidence="1">The sequence shown here is derived from an EMBL/GenBank/DDBJ whole genome shotgun (WGS) entry which is preliminary data.</text>
</comment>
<dbReference type="EMBL" id="JAZHOG010000013">
    <property type="protein sequence ID" value="MEJ8569283.1"/>
    <property type="molecule type" value="Genomic_DNA"/>
</dbReference>
<evidence type="ECO:0000313" key="2">
    <source>
        <dbReference type="Proteomes" id="UP001359886"/>
    </source>
</evidence>
<keyword evidence="2" id="KW-1185">Reference proteome</keyword>